<dbReference type="Gene3D" id="1.10.1380.10">
    <property type="entry name" value="Neutral endopeptidase , domain2"/>
    <property type="match status" value="1"/>
</dbReference>
<evidence type="ECO:0000256" key="2">
    <source>
        <dbReference type="ARBA" id="ARBA00007357"/>
    </source>
</evidence>
<name>A0A918VFB1_9SPHN</name>
<dbReference type="SUPFAM" id="SSF55486">
    <property type="entry name" value="Metalloproteases ('zincins'), catalytic domain"/>
    <property type="match status" value="1"/>
</dbReference>
<feature type="domain" description="Peptidase M13 C-terminal" evidence="9">
    <location>
        <begin position="481"/>
        <end position="681"/>
    </location>
</feature>
<comment type="similarity">
    <text evidence="2">Belongs to the peptidase M13 family.</text>
</comment>
<proteinExistence type="inferred from homology"/>
<keyword evidence="6" id="KW-0862">Zinc</keyword>
<evidence type="ECO:0000256" key="4">
    <source>
        <dbReference type="ARBA" id="ARBA00022723"/>
    </source>
</evidence>
<comment type="cofactor">
    <cofactor evidence="1">
        <name>Zn(2+)</name>
        <dbReference type="ChEBI" id="CHEBI:29105"/>
    </cofactor>
</comment>
<dbReference type="InterPro" id="IPR042089">
    <property type="entry name" value="Peptidase_M13_dom_2"/>
</dbReference>
<feature type="chain" id="PRO_5037021325" evidence="8">
    <location>
        <begin position="22"/>
        <end position="685"/>
    </location>
</feature>
<keyword evidence="12" id="KW-1185">Reference proteome</keyword>
<dbReference type="GO" id="GO:0004222">
    <property type="term" value="F:metalloendopeptidase activity"/>
    <property type="evidence" value="ECO:0007669"/>
    <property type="project" value="InterPro"/>
</dbReference>
<keyword evidence="7 11" id="KW-0482">Metalloprotease</keyword>
<dbReference type="PROSITE" id="PS51885">
    <property type="entry name" value="NEPRILYSIN"/>
    <property type="match status" value="1"/>
</dbReference>
<dbReference type="PRINTS" id="PR00786">
    <property type="entry name" value="NEPRILYSIN"/>
</dbReference>
<keyword evidence="4" id="KW-0479">Metal-binding</keyword>
<evidence type="ECO:0000259" key="9">
    <source>
        <dbReference type="Pfam" id="PF01431"/>
    </source>
</evidence>
<feature type="domain" description="Peptidase M13 N-terminal" evidence="10">
    <location>
        <begin position="63"/>
        <end position="429"/>
    </location>
</feature>
<evidence type="ECO:0000256" key="1">
    <source>
        <dbReference type="ARBA" id="ARBA00001947"/>
    </source>
</evidence>
<reference evidence="11" key="2">
    <citation type="submission" date="2020-09" db="EMBL/GenBank/DDBJ databases">
        <authorList>
            <person name="Sun Q."/>
            <person name="Kim S."/>
        </authorList>
    </citation>
    <scope>NUCLEOTIDE SEQUENCE</scope>
    <source>
        <strain evidence="11">KCTC 32422</strain>
    </source>
</reference>
<evidence type="ECO:0000313" key="11">
    <source>
        <dbReference type="EMBL" id="GGZ96626.1"/>
    </source>
</evidence>
<evidence type="ECO:0000256" key="6">
    <source>
        <dbReference type="ARBA" id="ARBA00022833"/>
    </source>
</evidence>
<dbReference type="GO" id="GO:0046872">
    <property type="term" value="F:metal ion binding"/>
    <property type="evidence" value="ECO:0007669"/>
    <property type="project" value="UniProtKB-KW"/>
</dbReference>
<evidence type="ECO:0000256" key="7">
    <source>
        <dbReference type="ARBA" id="ARBA00023049"/>
    </source>
</evidence>
<dbReference type="InterPro" id="IPR018497">
    <property type="entry name" value="Peptidase_M13_C"/>
</dbReference>
<evidence type="ECO:0000259" key="10">
    <source>
        <dbReference type="Pfam" id="PF05649"/>
    </source>
</evidence>
<dbReference type="PANTHER" id="PTHR11733:SF167">
    <property type="entry name" value="FI17812P1-RELATED"/>
    <property type="match status" value="1"/>
</dbReference>
<dbReference type="InterPro" id="IPR000718">
    <property type="entry name" value="Peptidase_M13"/>
</dbReference>
<sequence length="685" mass="75137">MKTRLLLTAAALALTAAPALAQTAAAPATTPAATPAATQPTAAKPHFGTWGVDLSAMDTSVKPGDDFQRYTSGKWLDATEIPADRPSVGAFNDLRETTQEQLQKLITEGPADAKYRAFYDSYMDEATVEKLGLAPLKADLAVLDAITTKRDFARFMGTTAGQFGISLVDAGPYADSADPTTNVLWMSQGGIGLPEREYYFSDQFKAQRSAYVAYIERTMKAIGHANPKAAAKTIMAFETAIAEVSWKVADRRDIDKVNNPMSSTELMSYAPGIEWVALMDGAGIGLQPRIIVNENTAIRDIASLYDKTPLETLKLWQAFHIADQAAPYLTKAMVDSRFEYVKTLSGQTQQRPRWRRAVAQVDGALGELVGQDYVARYFPASSKAKMEALVANLNLAMADRIKANDWMSEPTKAAALEKLARMDVMVGYPDKFRNYDALEVKASDLYGNIKRAGKFNYAYMMADLGQKVDRKKWGMNPQTVNAYNGGLENKIVFPAGILQAPFFDPAADDAVNYGAIGAVIGHEIIHGFDDQGRKIDAHGAVRDWWAEGDGKRFEERAKVFGDQYAKYEAAPGAFVNPDLTMGENIADLAGLLVTLDAYRKSLNGKAAPVIDGLTGEQRLFLAFAQVWRGKAREDAIRNQVATDPHSPQRFRLLGPTRNIEAWYQAFGVKPGDAMYIAPEQRAKIW</sequence>
<dbReference type="InterPro" id="IPR008753">
    <property type="entry name" value="Peptidase_M13_N"/>
</dbReference>
<dbReference type="Pfam" id="PF05649">
    <property type="entry name" value="Peptidase_M13_N"/>
    <property type="match status" value="1"/>
</dbReference>
<feature type="signal peptide" evidence="8">
    <location>
        <begin position="1"/>
        <end position="21"/>
    </location>
</feature>
<dbReference type="PANTHER" id="PTHR11733">
    <property type="entry name" value="ZINC METALLOPROTEASE FAMILY M13 NEPRILYSIN-RELATED"/>
    <property type="match status" value="1"/>
</dbReference>
<accession>A0A918VFB1</accession>
<dbReference type="InterPro" id="IPR024079">
    <property type="entry name" value="MetalloPept_cat_dom_sf"/>
</dbReference>
<comment type="caution">
    <text evidence="11">The sequence shown here is derived from an EMBL/GenBank/DDBJ whole genome shotgun (WGS) entry which is preliminary data.</text>
</comment>
<dbReference type="EMBL" id="BMZD01000003">
    <property type="protein sequence ID" value="GGZ96626.1"/>
    <property type="molecule type" value="Genomic_DNA"/>
</dbReference>
<keyword evidence="3" id="KW-0645">Protease</keyword>
<dbReference type="GO" id="GO:0016485">
    <property type="term" value="P:protein processing"/>
    <property type="evidence" value="ECO:0007669"/>
    <property type="project" value="TreeGrafter"/>
</dbReference>
<reference evidence="11" key="1">
    <citation type="journal article" date="2014" name="Int. J. Syst. Evol. Microbiol.">
        <title>Complete genome sequence of Corynebacterium casei LMG S-19264T (=DSM 44701T), isolated from a smear-ripened cheese.</title>
        <authorList>
            <consortium name="US DOE Joint Genome Institute (JGI-PGF)"/>
            <person name="Walter F."/>
            <person name="Albersmeier A."/>
            <person name="Kalinowski J."/>
            <person name="Ruckert C."/>
        </authorList>
    </citation>
    <scope>NUCLEOTIDE SEQUENCE</scope>
    <source>
        <strain evidence="11">KCTC 32422</strain>
    </source>
</reference>
<keyword evidence="5" id="KW-0378">Hydrolase</keyword>
<dbReference type="Gene3D" id="3.40.390.10">
    <property type="entry name" value="Collagenase (Catalytic Domain)"/>
    <property type="match status" value="1"/>
</dbReference>
<dbReference type="RefSeq" id="WP_189540368.1">
    <property type="nucleotide sequence ID" value="NZ_BMZD01000003.1"/>
</dbReference>
<protein>
    <submittedName>
        <fullName evidence="11">Zinc metalloprotease</fullName>
    </submittedName>
</protein>
<evidence type="ECO:0000256" key="3">
    <source>
        <dbReference type="ARBA" id="ARBA00022670"/>
    </source>
</evidence>
<evidence type="ECO:0000256" key="8">
    <source>
        <dbReference type="SAM" id="SignalP"/>
    </source>
</evidence>
<evidence type="ECO:0000313" key="12">
    <source>
        <dbReference type="Proteomes" id="UP000634139"/>
    </source>
</evidence>
<dbReference type="AlphaFoldDB" id="A0A918VFB1"/>
<keyword evidence="8" id="KW-0732">Signal</keyword>
<dbReference type="GO" id="GO:0005886">
    <property type="term" value="C:plasma membrane"/>
    <property type="evidence" value="ECO:0007669"/>
    <property type="project" value="TreeGrafter"/>
</dbReference>
<gene>
    <name evidence="11" type="ORF">GCM10011617_16520</name>
</gene>
<evidence type="ECO:0000256" key="5">
    <source>
        <dbReference type="ARBA" id="ARBA00022801"/>
    </source>
</evidence>
<organism evidence="11 12">
    <name type="scientific">Novosphingobium arvoryzae</name>
    <dbReference type="NCBI Taxonomy" id="1256514"/>
    <lineage>
        <taxon>Bacteria</taxon>
        <taxon>Pseudomonadati</taxon>
        <taxon>Pseudomonadota</taxon>
        <taxon>Alphaproteobacteria</taxon>
        <taxon>Sphingomonadales</taxon>
        <taxon>Sphingomonadaceae</taxon>
        <taxon>Novosphingobium</taxon>
    </lineage>
</organism>
<dbReference type="CDD" id="cd08662">
    <property type="entry name" value="M13"/>
    <property type="match status" value="1"/>
</dbReference>
<dbReference type="Proteomes" id="UP000634139">
    <property type="component" value="Unassembled WGS sequence"/>
</dbReference>
<dbReference type="Pfam" id="PF01431">
    <property type="entry name" value="Peptidase_M13"/>
    <property type="match status" value="1"/>
</dbReference>